<dbReference type="EMBL" id="JAAMCP010000018">
    <property type="protein sequence ID" value="NTF40045.1"/>
    <property type="molecule type" value="Genomic_DNA"/>
</dbReference>
<dbReference type="EMBL" id="CP049207">
    <property type="protein sequence ID" value="QTG03098.1"/>
    <property type="molecule type" value="Genomic_DNA"/>
</dbReference>
<proteinExistence type="predicted"/>
<dbReference type="KEGG" id="arui:G6M88_22385"/>
<dbReference type="Pfam" id="PF20026">
    <property type="entry name" value="DUF6434"/>
    <property type="match status" value="1"/>
</dbReference>
<evidence type="ECO:0000313" key="4">
    <source>
        <dbReference type="Proteomes" id="UP000663912"/>
    </source>
</evidence>
<dbReference type="AlphaFoldDB" id="A0AAE7UQL0"/>
<name>A0AAE7UQL0_9HYPH</name>
<dbReference type="InterPro" id="IPR006311">
    <property type="entry name" value="TAT_signal"/>
</dbReference>
<dbReference type="RefSeq" id="WP_065699026.1">
    <property type="nucleotide sequence ID" value="NZ_CP049207.1"/>
</dbReference>
<feature type="domain" description="DUF6434" evidence="1">
    <location>
        <begin position="42"/>
        <end position="66"/>
    </location>
</feature>
<evidence type="ECO:0000313" key="3">
    <source>
        <dbReference type="EMBL" id="QTG03098.1"/>
    </source>
</evidence>
<reference evidence="3" key="2">
    <citation type="submission" date="2020-02" db="EMBL/GenBank/DDBJ databases">
        <title>Unexpected conservation and global transmission of agrobacterial virulence plasmids.</title>
        <authorList>
            <person name="Weisberg A.J."/>
            <person name="Davis E.W. II"/>
            <person name="Tabima J.R."/>
            <person name="Belcher M.S."/>
            <person name="Miller M."/>
            <person name="Kuo C.-H."/>
            <person name="Loper J.E."/>
            <person name="Grunwald N.J."/>
            <person name="Putnam M.L."/>
            <person name="Chang J.H."/>
        </authorList>
    </citation>
    <scope>NUCLEOTIDE SEQUENCE</scope>
    <source>
        <strain evidence="3">W2/73</strain>
    </source>
</reference>
<sequence>MTDRDSLVHHFQRRQMLKLTAWGAIAVGTFSEAAPAQEPANDREFMGWIKSAVGKTMGDAVDEWKGRKAMKRPT</sequence>
<reference evidence="2 5" key="1">
    <citation type="journal article" date="2020" name="Science">
        <title>Unexpected conservation and global transmission of agrobacterial virulence plasmids.</title>
        <authorList>
            <person name="Weisberg A.J."/>
            <person name="Davis E.W. 2nd"/>
            <person name="Tabima J."/>
            <person name="Belcher M.S."/>
            <person name="Miller M."/>
            <person name="Kuo C.H."/>
            <person name="Loper J.E."/>
            <person name="Grunwald N.J."/>
            <person name="Putnam M.L."/>
            <person name="Chang J.H."/>
        </authorList>
    </citation>
    <scope>NUCLEOTIDE SEQUENCE [LARGE SCALE GENOMIC DNA]</scope>
    <source>
        <strain evidence="2 5">A19/93</strain>
    </source>
</reference>
<protein>
    <recommendedName>
        <fullName evidence="1">DUF6434 domain-containing protein</fullName>
    </recommendedName>
</protein>
<dbReference type="Proteomes" id="UP000663912">
    <property type="component" value="Chromosome 2"/>
</dbReference>
<gene>
    <name evidence="2" type="ORF">G6L72_25545</name>
    <name evidence="3" type="ORF">G6M88_22385</name>
</gene>
<accession>A0AAE7UQL0</accession>
<dbReference type="Proteomes" id="UP000822331">
    <property type="component" value="Unassembled WGS sequence"/>
</dbReference>
<organism evidence="3 4">
    <name type="scientific">Agrobacterium rubi</name>
    <dbReference type="NCBI Taxonomy" id="28099"/>
    <lineage>
        <taxon>Bacteria</taxon>
        <taxon>Pseudomonadati</taxon>
        <taxon>Pseudomonadota</taxon>
        <taxon>Alphaproteobacteria</taxon>
        <taxon>Hyphomicrobiales</taxon>
        <taxon>Rhizobiaceae</taxon>
        <taxon>Rhizobium/Agrobacterium group</taxon>
        <taxon>Agrobacterium</taxon>
    </lineage>
</organism>
<keyword evidence="5" id="KW-1185">Reference proteome</keyword>
<evidence type="ECO:0000259" key="1">
    <source>
        <dbReference type="Pfam" id="PF20026"/>
    </source>
</evidence>
<dbReference type="InterPro" id="IPR045492">
    <property type="entry name" value="DUF6434"/>
</dbReference>
<dbReference type="PROSITE" id="PS51318">
    <property type="entry name" value="TAT"/>
    <property type="match status" value="1"/>
</dbReference>
<evidence type="ECO:0000313" key="2">
    <source>
        <dbReference type="EMBL" id="NTF40045.1"/>
    </source>
</evidence>
<evidence type="ECO:0000313" key="5">
    <source>
        <dbReference type="Proteomes" id="UP000822331"/>
    </source>
</evidence>